<evidence type="ECO:0000313" key="1">
    <source>
        <dbReference type="EMBL" id="KAK4029820.1"/>
    </source>
</evidence>
<comment type="caution">
    <text evidence="1">The sequence shown here is derived from an EMBL/GenBank/DDBJ whole genome shotgun (WGS) entry which is preliminary data.</text>
</comment>
<proteinExistence type="predicted"/>
<protein>
    <submittedName>
        <fullName evidence="1">Uncharacterized protein</fullName>
    </submittedName>
</protein>
<sequence>MIKDGRPNKIAHSLHEQSLCNTRVPSVALASDNWKHPIRMDTQKELALKTDPIVRRCESCRLVARSRHIRYACLPSLSAPSITHLTNGHDHPSSCPSIVT</sequence>
<keyword evidence="2" id="KW-1185">Reference proteome</keyword>
<name>A0ABR0AXK6_9CRUS</name>
<accession>A0ABR0AXK6</accession>
<reference evidence="1 2" key="1">
    <citation type="journal article" date="2023" name="Nucleic Acids Res.">
        <title>The hologenome of Daphnia magna reveals possible DNA methylation and microbiome-mediated evolution of the host genome.</title>
        <authorList>
            <person name="Chaturvedi A."/>
            <person name="Li X."/>
            <person name="Dhandapani V."/>
            <person name="Marshall H."/>
            <person name="Kissane S."/>
            <person name="Cuenca-Cambronero M."/>
            <person name="Asole G."/>
            <person name="Calvet F."/>
            <person name="Ruiz-Romero M."/>
            <person name="Marangio P."/>
            <person name="Guigo R."/>
            <person name="Rago D."/>
            <person name="Mirbahai L."/>
            <person name="Eastwood N."/>
            <person name="Colbourne J.K."/>
            <person name="Zhou J."/>
            <person name="Mallon E."/>
            <person name="Orsini L."/>
        </authorList>
    </citation>
    <scope>NUCLEOTIDE SEQUENCE [LARGE SCALE GENOMIC DNA]</scope>
    <source>
        <strain evidence="1">LRV0_1</strain>
    </source>
</reference>
<organism evidence="1 2">
    <name type="scientific">Daphnia magna</name>
    <dbReference type="NCBI Taxonomy" id="35525"/>
    <lineage>
        <taxon>Eukaryota</taxon>
        <taxon>Metazoa</taxon>
        <taxon>Ecdysozoa</taxon>
        <taxon>Arthropoda</taxon>
        <taxon>Crustacea</taxon>
        <taxon>Branchiopoda</taxon>
        <taxon>Diplostraca</taxon>
        <taxon>Cladocera</taxon>
        <taxon>Anomopoda</taxon>
        <taxon>Daphniidae</taxon>
        <taxon>Daphnia</taxon>
    </lineage>
</organism>
<gene>
    <name evidence="1" type="ORF">OUZ56_022780</name>
</gene>
<evidence type="ECO:0000313" key="2">
    <source>
        <dbReference type="Proteomes" id="UP001234178"/>
    </source>
</evidence>
<dbReference type="Proteomes" id="UP001234178">
    <property type="component" value="Unassembled WGS sequence"/>
</dbReference>
<dbReference type="EMBL" id="JAOYFB010000039">
    <property type="protein sequence ID" value="KAK4029820.1"/>
    <property type="molecule type" value="Genomic_DNA"/>
</dbReference>